<evidence type="ECO:0000256" key="6">
    <source>
        <dbReference type="ARBA" id="ARBA00023136"/>
    </source>
</evidence>
<keyword evidence="10" id="KW-1185">Reference proteome</keyword>
<dbReference type="GO" id="GO:0043190">
    <property type="term" value="C:ATP-binding cassette (ABC) transporter complex"/>
    <property type="evidence" value="ECO:0007669"/>
    <property type="project" value="InterPro"/>
</dbReference>
<keyword evidence="5 7" id="KW-1278">Translocase</keyword>
<dbReference type="InterPro" id="IPR027417">
    <property type="entry name" value="P-loop_NTPase"/>
</dbReference>
<dbReference type="PANTHER" id="PTHR42781">
    <property type="entry name" value="SPERMIDINE/PUTRESCINE IMPORT ATP-BINDING PROTEIN POTA"/>
    <property type="match status" value="1"/>
</dbReference>
<dbReference type="Pfam" id="PF08402">
    <property type="entry name" value="TOBE_2"/>
    <property type="match status" value="1"/>
</dbReference>
<evidence type="ECO:0000256" key="2">
    <source>
        <dbReference type="ARBA" id="ARBA00022475"/>
    </source>
</evidence>
<dbReference type="SMART" id="SM00382">
    <property type="entry name" value="AAA"/>
    <property type="match status" value="1"/>
</dbReference>
<dbReference type="InterPro" id="IPR013611">
    <property type="entry name" value="Transp-assoc_OB_typ2"/>
</dbReference>
<dbReference type="RefSeq" id="WP_134488243.1">
    <property type="nucleotide sequence ID" value="NZ_SOEZ01000018.1"/>
</dbReference>
<dbReference type="InterPro" id="IPR008995">
    <property type="entry name" value="Mo/tungstate-bd_C_term_dom"/>
</dbReference>
<dbReference type="InterPro" id="IPR005893">
    <property type="entry name" value="PotA-like"/>
</dbReference>
<protein>
    <recommendedName>
        <fullName evidence="7">Spermidine/putrescine import ATP-binding protein PotA</fullName>
        <ecNumber evidence="7">7.6.2.11</ecNumber>
    </recommendedName>
</protein>
<dbReference type="SUPFAM" id="SSF52540">
    <property type="entry name" value="P-loop containing nucleoside triphosphate hydrolases"/>
    <property type="match status" value="1"/>
</dbReference>
<dbReference type="Gene3D" id="3.40.50.300">
    <property type="entry name" value="P-loop containing nucleotide triphosphate hydrolases"/>
    <property type="match status" value="1"/>
</dbReference>
<dbReference type="EMBL" id="SOEZ01000018">
    <property type="protein sequence ID" value="TFB54396.1"/>
    <property type="molecule type" value="Genomic_DNA"/>
</dbReference>
<keyword evidence="1 7" id="KW-0813">Transport</keyword>
<evidence type="ECO:0000313" key="9">
    <source>
        <dbReference type="EMBL" id="TFB54396.1"/>
    </source>
</evidence>
<keyword evidence="2 7" id="KW-1003">Cell membrane</keyword>
<dbReference type="EC" id="7.6.2.11" evidence="7"/>
<keyword evidence="3 7" id="KW-0547">Nucleotide-binding</keyword>
<keyword evidence="4 7" id="KW-0067">ATP-binding</keyword>
<comment type="similarity">
    <text evidence="7">Belongs to the ABC transporter superfamily. Spermidine/putrescine importer (TC 3.A.1.11.1) family.</text>
</comment>
<dbReference type="NCBIfam" id="TIGR01187">
    <property type="entry name" value="potA"/>
    <property type="match status" value="1"/>
</dbReference>
<dbReference type="GO" id="GO:0015417">
    <property type="term" value="F:ABC-type polyamine transporter activity"/>
    <property type="evidence" value="ECO:0007669"/>
    <property type="project" value="UniProtKB-EC"/>
</dbReference>
<comment type="caution">
    <text evidence="9">The sequence shown here is derived from an EMBL/GenBank/DDBJ whole genome shotgun (WGS) entry which is preliminary data.</text>
</comment>
<dbReference type="PANTHER" id="PTHR42781:SF4">
    <property type="entry name" value="SPERMIDINE_PUTRESCINE IMPORT ATP-BINDING PROTEIN POTA"/>
    <property type="match status" value="1"/>
</dbReference>
<evidence type="ECO:0000256" key="1">
    <source>
        <dbReference type="ARBA" id="ARBA00022448"/>
    </source>
</evidence>
<feature type="domain" description="ABC transporter" evidence="8">
    <location>
        <begin position="12"/>
        <end position="242"/>
    </location>
</feature>
<comment type="catalytic activity">
    <reaction evidence="7">
        <text>ATP + H2O + polyamine-[polyamine-binding protein]Side 1 = ADP + phosphate + polyamineSide 2 + [polyamine-binding protein]Side 1.</text>
        <dbReference type="EC" id="7.6.2.11"/>
    </reaction>
</comment>
<dbReference type="InterPro" id="IPR003439">
    <property type="entry name" value="ABC_transporter-like_ATP-bd"/>
</dbReference>
<dbReference type="SUPFAM" id="SSF50331">
    <property type="entry name" value="MOP-like"/>
    <property type="match status" value="1"/>
</dbReference>
<evidence type="ECO:0000259" key="8">
    <source>
        <dbReference type="PROSITE" id="PS50893"/>
    </source>
</evidence>
<dbReference type="PROSITE" id="PS00211">
    <property type="entry name" value="ABC_TRANSPORTER_1"/>
    <property type="match status" value="1"/>
</dbReference>
<dbReference type="FunFam" id="3.40.50.300:FF:000425">
    <property type="entry name" value="Probable ABC transporter, ATP-binding subunit"/>
    <property type="match status" value="1"/>
</dbReference>
<comment type="function">
    <text evidence="7">Part of the ABC transporter complex PotABCD involved in spermidine/putrescine import. Responsible for energy coupling to the transport system.</text>
</comment>
<dbReference type="GO" id="GO:0015697">
    <property type="term" value="P:quaternary ammonium group transport"/>
    <property type="evidence" value="ECO:0007669"/>
    <property type="project" value="UniProtKB-ARBA"/>
</dbReference>
<organism evidence="9 10">
    <name type="scientific">Cryobacterium tagatosivorans</name>
    <dbReference type="NCBI Taxonomy" id="1259199"/>
    <lineage>
        <taxon>Bacteria</taxon>
        <taxon>Bacillati</taxon>
        <taxon>Actinomycetota</taxon>
        <taxon>Actinomycetes</taxon>
        <taxon>Micrococcales</taxon>
        <taxon>Microbacteriaceae</taxon>
        <taxon>Cryobacterium</taxon>
    </lineage>
</organism>
<dbReference type="GO" id="GO:0016887">
    <property type="term" value="F:ATP hydrolysis activity"/>
    <property type="evidence" value="ECO:0007669"/>
    <property type="project" value="InterPro"/>
</dbReference>
<evidence type="ECO:0000256" key="3">
    <source>
        <dbReference type="ARBA" id="ARBA00022741"/>
    </source>
</evidence>
<keyword evidence="6 7" id="KW-0472">Membrane</keyword>
<evidence type="ECO:0000256" key="7">
    <source>
        <dbReference type="RuleBase" id="RU364083"/>
    </source>
</evidence>
<reference evidence="9 10" key="1">
    <citation type="submission" date="2019-03" db="EMBL/GenBank/DDBJ databases">
        <title>Genomics of glacier-inhabiting Cryobacterium strains.</title>
        <authorList>
            <person name="Liu Q."/>
            <person name="Xin Y.-H."/>
        </authorList>
    </citation>
    <scope>NUCLEOTIDE SEQUENCE [LARGE SCALE GENOMIC DNA]</scope>
    <source>
        <strain evidence="9 10">Sr47</strain>
    </source>
</reference>
<dbReference type="InterPro" id="IPR003593">
    <property type="entry name" value="AAA+_ATPase"/>
</dbReference>
<dbReference type="Pfam" id="PF00005">
    <property type="entry name" value="ABC_tran"/>
    <property type="match status" value="1"/>
</dbReference>
<dbReference type="InterPro" id="IPR050093">
    <property type="entry name" value="ABC_SmlMolc_Importer"/>
</dbReference>
<dbReference type="InterPro" id="IPR017871">
    <property type="entry name" value="ABC_transporter-like_CS"/>
</dbReference>
<accession>A0A4R8UJH2</accession>
<name>A0A4R8UJH2_9MICO</name>
<sequence length="384" mass="41839">MSDSSISQGAAITLNKLTKRYGDATAVDAIDLNAEPGEFLTLLGPSGSGKTTTLNMIAGFVDVTEGEILVDGKPVYALPPHKRNMGMVFQHYALFPHMSVGDNVAYPLRQRRLPKSERGRLVADALNKVGLSNLSHRMPRQLSGGQQQRVALARAIVYSPRVLLMDEPLGALDKKLRDSLQLEIKRIHAELGTTFVYVTHDQDEALVLSDRIAVFNQGKIEQVGSAQDLYERPSTIFVAQFVGESSLFHGLALDHQGGKGVLSSDRTLHAHRGDARSGAHAAMVVRPERIRVQPIDGVEPSGNAVRGRIIQEIYLGNSRKLEVELGDGSKVFVRESAGEVTANRPGDRVWLTFLPEDAVVLTTNESPDRPQLAADVQVPVFTSN</sequence>
<dbReference type="OrthoDB" id="9802264at2"/>
<comment type="subunit">
    <text evidence="7">The complex is composed of two ATP-binding proteins (PotA), two transmembrane proteins (PotB and PotC) and a solute-binding protein (PotD).</text>
</comment>
<evidence type="ECO:0000256" key="4">
    <source>
        <dbReference type="ARBA" id="ARBA00022840"/>
    </source>
</evidence>
<proteinExistence type="inferred from homology"/>
<dbReference type="PROSITE" id="PS50893">
    <property type="entry name" value="ABC_TRANSPORTER_2"/>
    <property type="match status" value="1"/>
</dbReference>
<dbReference type="Proteomes" id="UP000297866">
    <property type="component" value="Unassembled WGS sequence"/>
</dbReference>
<evidence type="ECO:0000313" key="10">
    <source>
        <dbReference type="Proteomes" id="UP000297866"/>
    </source>
</evidence>
<dbReference type="AlphaFoldDB" id="A0A4R8UJH2"/>
<gene>
    <name evidence="7" type="primary">potA</name>
    <name evidence="9" type="ORF">E3O23_03550</name>
</gene>
<dbReference type="Gene3D" id="2.40.50.100">
    <property type="match status" value="1"/>
</dbReference>
<evidence type="ECO:0000256" key="5">
    <source>
        <dbReference type="ARBA" id="ARBA00022967"/>
    </source>
</evidence>
<dbReference type="GO" id="GO:0005524">
    <property type="term" value="F:ATP binding"/>
    <property type="evidence" value="ECO:0007669"/>
    <property type="project" value="UniProtKB-KW"/>
</dbReference>